<dbReference type="RefSeq" id="WP_161967179.1">
    <property type="nucleotide sequence ID" value="NZ_NIDE01000001.1"/>
</dbReference>
<evidence type="ECO:0000313" key="2">
    <source>
        <dbReference type="EMBL" id="OWK47024.1"/>
    </source>
</evidence>
<comment type="caution">
    <text evidence="2">The sequence shown here is derived from an EMBL/GenBank/DDBJ whole genome shotgun (WGS) entry which is preliminary data.</text>
</comment>
<dbReference type="Pfam" id="PF00174">
    <property type="entry name" value="Oxidored_molyb"/>
    <property type="match status" value="1"/>
</dbReference>
<dbReference type="SUPFAM" id="SSF56524">
    <property type="entry name" value="Oxidoreductase molybdopterin-binding domain"/>
    <property type="match status" value="1"/>
</dbReference>
<reference evidence="3" key="1">
    <citation type="submission" date="2017-06" db="EMBL/GenBank/DDBJ databases">
        <title>Genome analysis of Fimbriiglobus ruber SP5, the first member of the order Planctomycetales with confirmed chitinolytic capability.</title>
        <authorList>
            <person name="Ravin N.V."/>
            <person name="Rakitin A.L."/>
            <person name="Ivanova A.A."/>
            <person name="Beletsky A.V."/>
            <person name="Kulichevskaya I.S."/>
            <person name="Mardanov A.V."/>
            <person name="Dedysh S.N."/>
        </authorList>
    </citation>
    <scope>NUCLEOTIDE SEQUENCE [LARGE SCALE GENOMIC DNA]</scope>
    <source>
        <strain evidence="3">SP5</strain>
    </source>
</reference>
<sequence>MTTEFKCIEGWSRVVNWGGVRLADFLTENHLGRKPSGEWYPYVSLSTPDGEYYVGLDIASVLHPQTLLCDSMNGEPLPANHGGPLRLVIAVKYGIKNIKWLSRIRFQNDLPADYWAERGYDWYAGL</sequence>
<protein>
    <submittedName>
        <fullName evidence="2">Sulfite oxidase-like protein</fullName>
    </submittedName>
</protein>
<dbReference type="Gene3D" id="3.90.420.10">
    <property type="entry name" value="Oxidoreductase, molybdopterin-binding domain"/>
    <property type="match status" value="1"/>
</dbReference>
<accession>A0A225E5H2</accession>
<name>A0A225E5H2_9BACT</name>
<dbReference type="InterPro" id="IPR000572">
    <property type="entry name" value="OxRdtase_Mopterin-bd_dom"/>
</dbReference>
<proteinExistence type="predicted"/>
<dbReference type="Proteomes" id="UP000214646">
    <property type="component" value="Unassembled WGS sequence"/>
</dbReference>
<keyword evidence="3" id="KW-1185">Reference proteome</keyword>
<dbReference type="PANTHER" id="PTHR43032:SF2">
    <property type="entry name" value="BLL0505 PROTEIN"/>
    <property type="match status" value="1"/>
</dbReference>
<feature type="domain" description="Oxidoreductase molybdopterin-binding" evidence="1">
    <location>
        <begin position="9"/>
        <end position="115"/>
    </location>
</feature>
<evidence type="ECO:0000259" key="1">
    <source>
        <dbReference type="Pfam" id="PF00174"/>
    </source>
</evidence>
<gene>
    <name evidence="2" type="ORF">FRUB_00723</name>
</gene>
<evidence type="ECO:0000313" key="3">
    <source>
        <dbReference type="Proteomes" id="UP000214646"/>
    </source>
</evidence>
<dbReference type="AlphaFoldDB" id="A0A225E5H2"/>
<organism evidence="2 3">
    <name type="scientific">Fimbriiglobus ruber</name>
    <dbReference type="NCBI Taxonomy" id="1908690"/>
    <lineage>
        <taxon>Bacteria</taxon>
        <taxon>Pseudomonadati</taxon>
        <taxon>Planctomycetota</taxon>
        <taxon>Planctomycetia</taxon>
        <taxon>Gemmatales</taxon>
        <taxon>Gemmataceae</taxon>
        <taxon>Fimbriiglobus</taxon>
    </lineage>
</organism>
<dbReference type="PANTHER" id="PTHR43032">
    <property type="entry name" value="PROTEIN-METHIONINE-SULFOXIDE REDUCTASE"/>
    <property type="match status" value="1"/>
</dbReference>
<dbReference type="OrthoDB" id="9778777at2"/>
<dbReference type="InterPro" id="IPR036374">
    <property type="entry name" value="OxRdtase_Mopterin-bd_sf"/>
</dbReference>
<dbReference type="EMBL" id="NIDE01000001">
    <property type="protein sequence ID" value="OWK47024.1"/>
    <property type="molecule type" value="Genomic_DNA"/>
</dbReference>